<organism evidence="2">
    <name type="scientific">Hexamita inflata</name>
    <dbReference type="NCBI Taxonomy" id="28002"/>
    <lineage>
        <taxon>Eukaryota</taxon>
        <taxon>Metamonada</taxon>
        <taxon>Diplomonadida</taxon>
        <taxon>Hexamitidae</taxon>
        <taxon>Hexamitinae</taxon>
        <taxon>Hexamita</taxon>
    </lineage>
</organism>
<comment type="caution">
    <text evidence="2">The sequence shown here is derived from an EMBL/GenBank/DDBJ whole genome shotgun (WGS) entry which is preliminary data.</text>
</comment>
<evidence type="ECO:0000313" key="2">
    <source>
        <dbReference type="EMBL" id="CAI9978505.1"/>
    </source>
</evidence>
<sequence>MKTIDSCKQLQMKHKQDARNGKRAEPKTENEQQKQALEAEQMTYEDKFSKYMLKNTRQLKQKIHDEKERAKNERNRLKFEGDFSVCLTDIYRQCRCQQNLQILIVNLQIQNICSNSDLSNLTQASMLRLLFIINQQLYLKYIIFIHCPRFIEIYYFIVSVQQRLTGIVVQHWNHCYVIQCKLYLFPNYISIYYSHKLVNKQNSKQQDFCNLYYANSVGLMHIIKNSTMQIFYIVGLCPIEKSLNITKVKLQQFSNIFDSNTNFTINNGNIQHIQHFNKLSYSLVHCMLLIKYFLHILYFTKYY</sequence>
<dbReference type="Proteomes" id="UP001642409">
    <property type="component" value="Unassembled WGS sequence"/>
</dbReference>
<dbReference type="EMBL" id="CAXDID020000045">
    <property type="protein sequence ID" value="CAL6002408.1"/>
    <property type="molecule type" value="Genomic_DNA"/>
</dbReference>
<dbReference type="AlphaFoldDB" id="A0AA86UZJ7"/>
<feature type="region of interest" description="Disordered" evidence="1">
    <location>
        <begin position="1"/>
        <end position="36"/>
    </location>
</feature>
<evidence type="ECO:0000256" key="1">
    <source>
        <dbReference type="SAM" id="MobiDB-lite"/>
    </source>
</evidence>
<gene>
    <name evidence="3" type="ORF">HINF_LOCUS17907</name>
    <name evidence="2" type="ORF">HINF_LOCUS66150</name>
</gene>
<keyword evidence="4" id="KW-1185">Reference proteome</keyword>
<evidence type="ECO:0000313" key="4">
    <source>
        <dbReference type="Proteomes" id="UP001642409"/>
    </source>
</evidence>
<accession>A0AA86UZJ7</accession>
<proteinExistence type="predicted"/>
<dbReference type="EMBL" id="CATOUU010001185">
    <property type="protein sequence ID" value="CAI9978505.1"/>
    <property type="molecule type" value="Genomic_DNA"/>
</dbReference>
<reference evidence="3 4" key="2">
    <citation type="submission" date="2024-07" db="EMBL/GenBank/DDBJ databases">
        <authorList>
            <person name="Akdeniz Z."/>
        </authorList>
    </citation>
    <scope>NUCLEOTIDE SEQUENCE [LARGE SCALE GENOMIC DNA]</scope>
</reference>
<reference evidence="2" key="1">
    <citation type="submission" date="2023-06" db="EMBL/GenBank/DDBJ databases">
        <authorList>
            <person name="Kurt Z."/>
        </authorList>
    </citation>
    <scope>NUCLEOTIDE SEQUENCE</scope>
</reference>
<feature type="compositionally biased region" description="Basic and acidic residues" evidence="1">
    <location>
        <begin position="14"/>
        <end position="32"/>
    </location>
</feature>
<name>A0AA86UZJ7_9EUKA</name>
<evidence type="ECO:0000313" key="3">
    <source>
        <dbReference type="EMBL" id="CAL6002408.1"/>
    </source>
</evidence>
<protein>
    <submittedName>
        <fullName evidence="3">Hypothetical_protein</fullName>
    </submittedName>
</protein>